<dbReference type="AlphaFoldDB" id="A0A383VKJ4"/>
<feature type="region of interest" description="Disordered" evidence="1">
    <location>
        <begin position="194"/>
        <end position="214"/>
    </location>
</feature>
<feature type="compositionally biased region" description="Low complexity" evidence="1">
    <location>
        <begin position="205"/>
        <end position="214"/>
    </location>
</feature>
<evidence type="ECO:0000313" key="3">
    <source>
        <dbReference type="Proteomes" id="UP000256970"/>
    </source>
</evidence>
<dbReference type="EMBL" id="FNXT01000638">
    <property type="protein sequence ID" value="SZX65440.1"/>
    <property type="molecule type" value="Genomic_DNA"/>
</dbReference>
<dbReference type="Proteomes" id="UP000256970">
    <property type="component" value="Unassembled WGS sequence"/>
</dbReference>
<organism evidence="2 3">
    <name type="scientific">Tetradesmus obliquus</name>
    <name type="common">Green alga</name>
    <name type="synonym">Acutodesmus obliquus</name>
    <dbReference type="NCBI Taxonomy" id="3088"/>
    <lineage>
        <taxon>Eukaryota</taxon>
        <taxon>Viridiplantae</taxon>
        <taxon>Chlorophyta</taxon>
        <taxon>core chlorophytes</taxon>
        <taxon>Chlorophyceae</taxon>
        <taxon>CS clade</taxon>
        <taxon>Sphaeropleales</taxon>
        <taxon>Scenedesmaceae</taxon>
        <taxon>Tetradesmus</taxon>
    </lineage>
</organism>
<reference evidence="2 3" key="1">
    <citation type="submission" date="2016-10" db="EMBL/GenBank/DDBJ databases">
        <authorList>
            <person name="Cai Z."/>
        </authorList>
    </citation>
    <scope>NUCLEOTIDE SEQUENCE [LARGE SCALE GENOMIC DNA]</scope>
</reference>
<accession>A0A383VKJ4</accession>
<gene>
    <name evidence="2" type="ORF">BQ4739_LOCUS5867</name>
</gene>
<feature type="compositionally biased region" description="Basic and acidic residues" evidence="1">
    <location>
        <begin position="331"/>
        <end position="350"/>
    </location>
</feature>
<sequence length="450" mass="48132">MSSSPEPMPVTLDSAREQFYLAQRASERFAAQLARFVANLEQQKEDDAWLEQVKEEAAKTRVFHEEQHRQWAVISHSIDTYVDSVRALAETMAVHELKGETTAEAELPENRAKTVHPELVKFQLEKKARILGKIGGVPALGPGMGAVLPALPKGTILKATASPAAIEIHYSKAEGKDAGQLANVFHFRKAKEGEPKKAEWQQEESAVNVSSSSSSSSSAAARVTVSLHLLPLPTVAEAGQVLRASEAAAAELRRQQLEQEQLAAGGAVGQELAGALRQRQQRLESSEEDEAAAAASSFRRVAASNTGAAHTPAPEEELQAATPELAQQLRKRQEAAEIARRHSEGEEARKQQQQHAAGRSGSSSADGAAGGSDAPAWGDASAPFGSELASVLQKMRHKKDAADAARPVKASSAPAPSISATASSELQERLRQRQNRLASSTEEEPGKDQD</sequence>
<protein>
    <submittedName>
        <fullName evidence="2">Uncharacterized protein</fullName>
    </submittedName>
</protein>
<feature type="compositionally biased region" description="Low complexity" evidence="1">
    <location>
        <begin position="404"/>
        <end position="425"/>
    </location>
</feature>
<evidence type="ECO:0000256" key="1">
    <source>
        <dbReference type="SAM" id="MobiDB-lite"/>
    </source>
</evidence>
<name>A0A383VKJ4_TETOB</name>
<evidence type="ECO:0000313" key="2">
    <source>
        <dbReference type="EMBL" id="SZX65440.1"/>
    </source>
</evidence>
<feature type="region of interest" description="Disordered" evidence="1">
    <location>
        <begin position="279"/>
        <end position="450"/>
    </location>
</feature>
<feature type="compositionally biased region" description="Low complexity" evidence="1">
    <location>
        <begin position="356"/>
        <end position="382"/>
    </location>
</feature>
<keyword evidence="3" id="KW-1185">Reference proteome</keyword>
<proteinExistence type="predicted"/>